<dbReference type="PANTHER" id="PTHR10030:SF37">
    <property type="entry name" value="ALPHA-L-FUCOSIDASE-RELATED"/>
    <property type="match status" value="1"/>
</dbReference>
<dbReference type="InterPro" id="IPR000933">
    <property type="entry name" value="Glyco_hydro_29"/>
</dbReference>
<evidence type="ECO:0000256" key="5">
    <source>
        <dbReference type="ARBA" id="ARBA00022801"/>
    </source>
</evidence>
<keyword evidence="6" id="KW-0326">Glycosidase</keyword>
<name>A0A3D9L1Q6_MARFU</name>
<dbReference type="PANTHER" id="PTHR10030">
    <property type="entry name" value="ALPHA-L-FUCOSIDASE"/>
    <property type="match status" value="1"/>
</dbReference>
<dbReference type="Gene3D" id="3.20.20.80">
    <property type="entry name" value="Glycosidases"/>
    <property type="match status" value="1"/>
</dbReference>
<evidence type="ECO:0000259" key="8">
    <source>
        <dbReference type="Pfam" id="PF16757"/>
    </source>
</evidence>
<comment type="caution">
    <text evidence="9">The sequence shown here is derived from an EMBL/GenBank/DDBJ whole genome shotgun (WGS) entry which is preliminary data.</text>
</comment>
<comment type="similarity">
    <text evidence="2">Belongs to the glycosyl hydrolase 29 family.</text>
</comment>
<dbReference type="SMART" id="SM00812">
    <property type="entry name" value="Alpha_L_fucos"/>
    <property type="match status" value="1"/>
</dbReference>
<dbReference type="Pfam" id="PF16757">
    <property type="entry name" value="Fucosidase_C"/>
    <property type="match status" value="1"/>
</dbReference>
<accession>A0A3D9L1Q6</accession>
<dbReference type="Pfam" id="PF01120">
    <property type="entry name" value="Alpha_L_fucos"/>
    <property type="match status" value="1"/>
</dbReference>
<dbReference type="InterPro" id="IPR016286">
    <property type="entry name" value="FUC_metazoa-typ"/>
</dbReference>
<dbReference type="Proteomes" id="UP000256779">
    <property type="component" value="Unassembled WGS sequence"/>
</dbReference>
<dbReference type="PRINTS" id="PR00741">
    <property type="entry name" value="GLHYDRLASE29"/>
</dbReference>
<evidence type="ECO:0000259" key="7">
    <source>
        <dbReference type="Pfam" id="PF01120"/>
    </source>
</evidence>
<dbReference type="EC" id="3.2.1.51" evidence="3"/>
<evidence type="ECO:0000256" key="6">
    <source>
        <dbReference type="ARBA" id="ARBA00023295"/>
    </source>
</evidence>
<dbReference type="GO" id="GO:0006004">
    <property type="term" value="P:fucose metabolic process"/>
    <property type="evidence" value="ECO:0007669"/>
    <property type="project" value="InterPro"/>
</dbReference>
<evidence type="ECO:0000256" key="2">
    <source>
        <dbReference type="ARBA" id="ARBA00007951"/>
    </source>
</evidence>
<dbReference type="PIRSF" id="PIRSF001092">
    <property type="entry name" value="Alpha-L-fucosidase"/>
    <property type="match status" value="1"/>
</dbReference>
<sequence>MTGLVVVVMSASALFFLKREDKLESARERTEHYEPNWESLKKYETPEWFRDAKLGIFIHWGPYSVPAHGSEWYPRWMYQDSVVWSPTGEVIKKEPSFAHQYHLKNYGHPDTFGYKDFIPLFTAEQFDAQQWVELFKQAGARYIVPVAEHHDAFAMYDSKVTRWNAVNMGPKRDVLGELIKAGKAQGLKVGASSHFAFNWDYFNKKSGFDTNDPQYAGLYGRKHEPYTPADTEFLELWWARTKDIIDNYQPDVLWFDFVIDREEYRPYHPKLAAYYYNKATEWNKEVVLQNKNFNGFESYPPGTNVLDLERGKMSDISKYPWQTDTSIGKNSWCYVTNWKSKSPNTIVDDLIDIVSKNGNLLLNVGPKADGTIPADQQQVLQELGRWLQKNGEAIYGTRPWVVFGEGPTEVATGHHTESKNKELTSQDIRFTTKDGHLYAIAMDYSESGDYTITSLGSESMYLGGKKITDVQLVSSVEKLRWEQTPEGLNIQTSAKGNYACAFKVIF</sequence>
<dbReference type="GO" id="GO:0004560">
    <property type="term" value="F:alpha-L-fucosidase activity"/>
    <property type="evidence" value="ECO:0007669"/>
    <property type="project" value="InterPro"/>
</dbReference>
<gene>
    <name evidence="9" type="ORF">C7460_11674</name>
</gene>
<dbReference type="Gene3D" id="2.60.40.1180">
    <property type="entry name" value="Golgi alpha-mannosidase II"/>
    <property type="match status" value="1"/>
</dbReference>
<keyword evidence="5" id="KW-0378">Hydrolase</keyword>
<evidence type="ECO:0000313" key="9">
    <source>
        <dbReference type="EMBL" id="RED96016.1"/>
    </source>
</evidence>
<keyword evidence="10" id="KW-1185">Reference proteome</keyword>
<evidence type="ECO:0000256" key="1">
    <source>
        <dbReference type="ARBA" id="ARBA00004071"/>
    </source>
</evidence>
<dbReference type="GO" id="GO:0005764">
    <property type="term" value="C:lysosome"/>
    <property type="evidence" value="ECO:0007669"/>
    <property type="project" value="TreeGrafter"/>
</dbReference>
<organism evidence="9 10">
    <name type="scientific">Marinoscillum furvescens DSM 4134</name>
    <dbReference type="NCBI Taxonomy" id="1122208"/>
    <lineage>
        <taxon>Bacteria</taxon>
        <taxon>Pseudomonadati</taxon>
        <taxon>Bacteroidota</taxon>
        <taxon>Cytophagia</taxon>
        <taxon>Cytophagales</taxon>
        <taxon>Reichenbachiellaceae</taxon>
        <taxon>Marinoscillum</taxon>
    </lineage>
</organism>
<feature type="domain" description="Alpha-L-fucosidase C-terminal" evidence="8">
    <location>
        <begin position="422"/>
        <end position="492"/>
    </location>
</feature>
<dbReference type="AlphaFoldDB" id="A0A3D9L1Q6"/>
<dbReference type="EMBL" id="QREG01000016">
    <property type="protein sequence ID" value="RED96016.1"/>
    <property type="molecule type" value="Genomic_DNA"/>
</dbReference>
<comment type="function">
    <text evidence="1">Alpha-L-fucosidase is responsible for hydrolyzing the alpha-1,6-linked fucose joined to the reducing-end N-acetylglucosamine of the carbohydrate moieties of glycoproteins.</text>
</comment>
<dbReference type="GO" id="GO:0016139">
    <property type="term" value="P:glycoside catabolic process"/>
    <property type="evidence" value="ECO:0007669"/>
    <property type="project" value="TreeGrafter"/>
</dbReference>
<dbReference type="InterPro" id="IPR057739">
    <property type="entry name" value="Glyco_hydro_29_N"/>
</dbReference>
<proteinExistence type="inferred from homology"/>
<dbReference type="InterPro" id="IPR013780">
    <property type="entry name" value="Glyco_hydro_b"/>
</dbReference>
<evidence type="ECO:0000256" key="3">
    <source>
        <dbReference type="ARBA" id="ARBA00012662"/>
    </source>
</evidence>
<evidence type="ECO:0000313" key="10">
    <source>
        <dbReference type="Proteomes" id="UP000256779"/>
    </source>
</evidence>
<reference evidence="9 10" key="1">
    <citation type="submission" date="2018-07" db="EMBL/GenBank/DDBJ databases">
        <title>Genomic Encyclopedia of Type Strains, Phase IV (KMG-IV): sequencing the most valuable type-strain genomes for metagenomic binning, comparative biology and taxonomic classification.</title>
        <authorList>
            <person name="Goeker M."/>
        </authorList>
    </citation>
    <scope>NUCLEOTIDE SEQUENCE [LARGE SCALE GENOMIC DNA]</scope>
    <source>
        <strain evidence="9 10">DSM 4134</strain>
    </source>
</reference>
<evidence type="ECO:0000256" key="4">
    <source>
        <dbReference type="ARBA" id="ARBA00022729"/>
    </source>
</evidence>
<dbReference type="SUPFAM" id="SSF51445">
    <property type="entry name" value="(Trans)glycosidases"/>
    <property type="match status" value="1"/>
</dbReference>
<dbReference type="InterPro" id="IPR031919">
    <property type="entry name" value="Fucosidase_C"/>
</dbReference>
<feature type="domain" description="Glycoside hydrolase family 29 N-terminal" evidence="7">
    <location>
        <begin position="26"/>
        <end position="392"/>
    </location>
</feature>
<protein>
    <recommendedName>
        <fullName evidence="3">alpha-L-fucosidase</fullName>
        <ecNumber evidence="3">3.2.1.51</ecNumber>
    </recommendedName>
</protein>
<dbReference type="InterPro" id="IPR017853">
    <property type="entry name" value="GH"/>
</dbReference>
<dbReference type="OrthoDB" id="107551at2"/>
<keyword evidence="4" id="KW-0732">Signal</keyword>